<gene>
    <name evidence="2" type="ORF">EDM57_11750</name>
</gene>
<keyword evidence="3" id="KW-1185">Reference proteome</keyword>
<organism evidence="2 3">
    <name type="scientific">Brevibacillus gelatini</name>
    <dbReference type="NCBI Taxonomy" id="1655277"/>
    <lineage>
        <taxon>Bacteria</taxon>
        <taxon>Bacillati</taxon>
        <taxon>Bacillota</taxon>
        <taxon>Bacilli</taxon>
        <taxon>Bacillales</taxon>
        <taxon>Paenibacillaceae</taxon>
        <taxon>Brevibacillus</taxon>
    </lineage>
</organism>
<comment type="caution">
    <text evidence="2">The sequence shown here is derived from an EMBL/GenBank/DDBJ whole genome shotgun (WGS) entry which is preliminary data.</text>
</comment>
<keyword evidence="1" id="KW-0472">Membrane</keyword>
<evidence type="ECO:0000313" key="3">
    <source>
        <dbReference type="Proteomes" id="UP000268829"/>
    </source>
</evidence>
<dbReference type="AlphaFoldDB" id="A0A3M8B287"/>
<protein>
    <submittedName>
        <fullName evidence="2">Uncharacterized protein</fullName>
    </submittedName>
</protein>
<name>A0A3M8B287_9BACL</name>
<evidence type="ECO:0000256" key="1">
    <source>
        <dbReference type="SAM" id="Phobius"/>
    </source>
</evidence>
<evidence type="ECO:0000313" key="2">
    <source>
        <dbReference type="EMBL" id="RNB56985.1"/>
    </source>
</evidence>
<dbReference type="OrthoDB" id="9876692at2"/>
<keyword evidence="1" id="KW-0812">Transmembrane</keyword>
<feature type="transmembrane region" description="Helical" evidence="1">
    <location>
        <begin position="44"/>
        <end position="64"/>
    </location>
</feature>
<reference evidence="2 3" key="1">
    <citation type="submission" date="2018-10" db="EMBL/GenBank/DDBJ databases">
        <title>Phylogenomics of Brevibacillus.</title>
        <authorList>
            <person name="Dunlap C."/>
        </authorList>
    </citation>
    <scope>NUCLEOTIDE SEQUENCE [LARGE SCALE GENOMIC DNA]</scope>
    <source>
        <strain evidence="2 3">DSM 100115</strain>
    </source>
</reference>
<accession>A0A3M8B287</accession>
<proteinExistence type="predicted"/>
<sequence>MLNDISIESIIRIWQRAQTGAVLCPFGQGRSRQYESWGGAALETLYKVLIGLCVVFIAAGIYYLS</sequence>
<keyword evidence="1" id="KW-1133">Transmembrane helix</keyword>
<dbReference type="EMBL" id="RHHS01000027">
    <property type="protein sequence ID" value="RNB56985.1"/>
    <property type="molecule type" value="Genomic_DNA"/>
</dbReference>
<dbReference type="Proteomes" id="UP000268829">
    <property type="component" value="Unassembled WGS sequence"/>
</dbReference>